<comment type="similarity">
    <text evidence="1">Belongs to the iron/ascorbate-dependent oxidoreductase family.</text>
</comment>
<feature type="region of interest" description="Disordered" evidence="2">
    <location>
        <begin position="59"/>
        <end position="78"/>
    </location>
</feature>
<dbReference type="InterPro" id="IPR000719">
    <property type="entry name" value="Prot_kinase_dom"/>
</dbReference>
<dbReference type="GO" id="GO:0005524">
    <property type="term" value="F:ATP binding"/>
    <property type="evidence" value="ECO:0007669"/>
    <property type="project" value="InterPro"/>
</dbReference>
<dbReference type="InterPro" id="IPR027443">
    <property type="entry name" value="IPNS-like_sf"/>
</dbReference>
<evidence type="ECO:0000313" key="5">
    <source>
        <dbReference type="Proteomes" id="UP000800035"/>
    </source>
</evidence>
<evidence type="ECO:0000256" key="2">
    <source>
        <dbReference type="SAM" id="MobiDB-lite"/>
    </source>
</evidence>
<dbReference type="InterPro" id="IPR050231">
    <property type="entry name" value="Iron_ascorbate_oxido_reductase"/>
</dbReference>
<dbReference type="Pfam" id="PF00069">
    <property type="entry name" value="Pkinase"/>
    <property type="match status" value="1"/>
</dbReference>
<dbReference type="Proteomes" id="UP000800035">
    <property type="component" value="Unassembled WGS sequence"/>
</dbReference>
<dbReference type="InterPro" id="IPR011009">
    <property type="entry name" value="Kinase-like_dom_sf"/>
</dbReference>
<dbReference type="SUPFAM" id="SSF51197">
    <property type="entry name" value="Clavaminate synthase-like"/>
    <property type="match status" value="1"/>
</dbReference>
<gene>
    <name evidence="4" type="ORF">CC80DRAFT_589170</name>
</gene>
<dbReference type="PANTHER" id="PTHR47990">
    <property type="entry name" value="2-OXOGLUTARATE (2OG) AND FE(II)-DEPENDENT OXYGENASE SUPERFAMILY PROTEIN-RELATED"/>
    <property type="match status" value="1"/>
</dbReference>
<dbReference type="Gene3D" id="1.10.510.10">
    <property type="entry name" value="Transferase(Phosphotransferase) domain 1"/>
    <property type="match status" value="1"/>
</dbReference>
<dbReference type="GO" id="GO:0004672">
    <property type="term" value="F:protein kinase activity"/>
    <property type="evidence" value="ECO:0007669"/>
    <property type="project" value="InterPro"/>
</dbReference>
<organism evidence="4 5">
    <name type="scientific">Byssothecium circinans</name>
    <dbReference type="NCBI Taxonomy" id="147558"/>
    <lineage>
        <taxon>Eukaryota</taxon>
        <taxon>Fungi</taxon>
        <taxon>Dikarya</taxon>
        <taxon>Ascomycota</taxon>
        <taxon>Pezizomycotina</taxon>
        <taxon>Dothideomycetes</taxon>
        <taxon>Pleosporomycetidae</taxon>
        <taxon>Pleosporales</taxon>
        <taxon>Massarineae</taxon>
        <taxon>Massarinaceae</taxon>
        <taxon>Byssothecium</taxon>
    </lineage>
</organism>
<dbReference type="CDD" id="cd00180">
    <property type="entry name" value="PKc"/>
    <property type="match status" value="1"/>
</dbReference>
<dbReference type="PROSITE" id="PS50011">
    <property type="entry name" value="PROTEIN_KINASE_DOM"/>
    <property type="match status" value="1"/>
</dbReference>
<dbReference type="SMART" id="SM00220">
    <property type="entry name" value="S_TKc"/>
    <property type="match status" value="1"/>
</dbReference>
<dbReference type="AlphaFoldDB" id="A0A6A5UBD6"/>
<dbReference type="OrthoDB" id="406156at2759"/>
<name>A0A6A5UBD6_9PLEO</name>
<evidence type="ECO:0000259" key="3">
    <source>
        <dbReference type="PROSITE" id="PS50011"/>
    </source>
</evidence>
<accession>A0A6A5UBD6</accession>
<evidence type="ECO:0000313" key="4">
    <source>
        <dbReference type="EMBL" id="KAF1961640.1"/>
    </source>
</evidence>
<dbReference type="EMBL" id="ML976980">
    <property type="protein sequence ID" value="KAF1961640.1"/>
    <property type="molecule type" value="Genomic_DNA"/>
</dbReference>
<proteinExistence type="inferred from homology"/>
<sequence length="695" mass="78271">MAIPGPVFAKLVPCNSWSRYAFDAAYDPSQRHRHIIMQAEDEKIFDREVFDLQQSLAKENLGESSGESTTEVDTPAPEDKSCAKIWRGFYGLTLGLIPSASMRPDIPLGRATQPGLKDVQNRHFHFVFNQQTGFLQIISSVRMSHAPLSVDDGPHLTRNSTTNKEVLNKPRSLIRIGNLQYRFEYTVYAQSGDYIDARREFCKSTGQVDATAFTALTPTPSGESIIYGQWTVHVAIAQGTGGKVFSATNSRGKLVVVKRSLERLTALSKEQDINGIVKLIEVIDVGGATSHDKDYIFVLSPLCQSTLDQYIKSEKQRLSGNISDKTLGIFHSVLQGVGFLHSNRWMHGDIKPVNIGMEPLIGPGWPPTIILDLGCCEQIPDGSQRSATPGHGGTVHYLAPEREMGPHGLDIDTWSLAIIGIELLGYSHPWAFAKNPWRHGTDFEYLRPQWLRRYDDMIVALKREAEPFHPFLRQFPPEIEDFSRRSLDLAAKIFTLSSIILELPENYFSKQHLYDDQSEDHLRYMSYRPRPQAEDAKVQNTWSCAHTDFGSLTLLWSQNVAGLQLKTPSEEWKYVPPVDNGIICNVGDTLDFWSACYLKSTIHRVVRLPGDQAHIHRLGLFYFVRPGNDVDIKPAASPLLKRLGRVKEGAENERPVRGLEYVKERVKNYHNHNDYAGMKGKKFKVGDLEIEDEAG</sequence>
<protein>
    <submittedName>
        <fullName evidence="4">Clavaminate synthase-like protein</fullName>
    </submittedName>
</protein>
<keyword evidence="5" id="KW-1185">Reference proteome</keyword>
<dbReference type="InterPro" id="IPR044861">
    <property type="entry name" value="IPNS-like_FE2OG_OXY"/>
</dbReference>
<dbReference type="SUPFAM" id="SSF56112">
    <property type="entry name" value="Protein kinase-like (PK-like)"/>
    <property type="match status" value="1"/>
</dbReference>
<dbReference type="Pfam" id="PF03171">
    <property type="entry name" value="2OG-FeII_Oxy"/>
    <property type="match status" value="1"/>
</dbReference>
<feature type="compositionally biased region" description="Polar residues" evidence="2">
    <location>
        <begin position="59"/>
        <end position="72"/>
    </location>
</feature>
<feature type="domain" description="Protein kinase" evidence="3">
    <location>
        <begin position="230"/>
        <end position="508"/>
    </location>
</feature>
<dbReference type="Gene3D" id="2.60.120.330">
    <property type="entry name" value="B-lactam Antibiotic, Isopenicillin N Synthase, Chain"/>
    <property type="match status" value="1"/>
</dbReference>
<reference evidence="4" key="1">
    <citation type="journal article" date="2020" name="Stud. Mycol.">
        <title>101 Dothideomycetes genomes: a test case for predicting lifestyles and emergence of pathogens.</title>
        <authorList>
            <person name="Haridas S."/>
            <person name="Albert R."/>
            <person name="Binder M."/>
            <person name="Bloem J."/>
            <person name="Labutti K."/>
            <person name="Salamov A."/>
            <person name="Andreopoulos B."/>
            <person name="Baker S."/>
            <person name="Barry K."/>
            <person name="Bills G."/>
            <person name="Bluhm B."/>
            <person name="Cannon C."/>
            <person name="Castanera R."/>
            <person name="Culley D."/>
            <person name="Daum C."/>
            <person name="Ezra D."/>
            <person name="Gonzalez J."/>
            <person name="Henrissat B."/>
            <person name="Kuo A."/>
            <person name="Liang C."/>
            <person name="Lipzen A."/>
            <person name="Lutzoni F."/>
            <person name="Magnuson J."/>
            <person name="Mondo S."/>
            <person name="Nolan M."/>
            <person name="Ohm R."/>
            <person name="Pangilinan J."/>
            <person name="Park H.-J."/>
            <person name="Ramirez L."/>
            <person name="Alfaro M."/>
            <person name="Sun H."/>
            <person name="Tritt A."/>
            <person name="Yoshinaga Y."/>
            <person name="Zwiers L.-H."/>
            <person name="Turgeon B."/>
            <person name="Goodwin S."/>
            <person name="Spatafora J."/>
            <person name="Crous P."/>
            <person name="Grigoriev I."/>
        </authorList>
    </citation>
    <scope>NUCLEOTIDE SEQUENCE</scope>
    <source>
        <strain evidence="4">CBS 675.92</strain>
    </source>
</reference>
<evidence type="ECO:0000256" key="1">
    <source>
        <dbReference type="ARBA" id="ARBA00008056"/>
    </source>
</evidence>